<dbReference type="Gene3D" id="3.90.1150.10">
    <property type="entry name" value="Aspartate Aminotransferase, domain 1"/>
    <property type="match status" value="1"/>
</dbReference>
<dbReference type="Proteomes" id="UP000037237">
    <property type="component" value="Unassembled WGS sequence"/>
</dbReference>
<comment type="pathway">
    <text evidence="3">Cofactor biosynthesis; adenosylcobalamin biosynthesis.</text>
</comment>
<keyword evidence="7" id="KW-0028">Amino-acid biosynthesis</keyword>
<dbReference type="AlphaFoldDB" id="A0A0M0BSF3"/>
<evidence type="ECO:0000256" key="14">
    <source>
        <dbReference type="ARBA" id="ARBA00048531"/>
    </source>
</evidence>
<comment type="cofactor">
    <cofactor evidence="1">
        <name>pyridoxal 5'-phosphate</name>
        <dbReference type="ChEBI" id="CHEBI:597326"/>
    </cofactor>
</comment>
<dbReference type="PATRIC" id="fig|1685124.3.peg.840"/>
<comment type="catalytic activity">
    <reaction evidence="14">
        <text>O-phospho-L-threonine + H(+) = (R)-1-aminopropan-2-yl phosphate + CO2</text>
        <dbReference type="Rhea" id="RHEA:11492"/>
        <dbReference type="ChEBI" id="CHEBI:15378"/>
        <dbReference type="ChEBI" id="CHEBI:16526"/>
        <dbReference type="ChEBI" id="CHEBI:58563"/>
        <dbReference type="ChEBI" id="CHEBI:58675"/>
        <dbReference type="EC" id="4.1.1.81"/>
    </reaction>
</comment>
<gene>
    <name evidence="16" type="ORF">AC477_04270</name>
</gene>
<evidence type="ECO:0000256" key="11">
    <source>
        <dbReference type="ARBA" id="ARBA00023239"/>
    </source>
</evidence>
<evidence type="ECO:0000256" key="13">
    <source>
        <dbReference type="ARBA" id="ARBA00029996"/>
    </source>
</evidence>
<keyword evidence="11" id="KW-0456">Lyase</keyword>
<dbReference type="NCBIfam" id="TIGR01140">
    <property type="entry name" value="L_thr_O3P_dcar"/>
    <property type="match status" value="1"/>
</dbReference>
<evidence type="ECO:0000256" key="2">
    <source>
        <dbReference type="ARBA" id="ARBA00003444"/>
    </source>
</evidence>
<dbReference type="Gene3D" id="3.40.640.10">
    <property type="entry name" value="Type I PLP-dependent aspartate aminotransferase-like (Major domain)"/>
    <property type="match status" value="1"/>
</dbReference>
<evidence type="ECO:0000256" key="1">
    <source>
        <dbReference type="ARBA" id="ARBA00001933"/>
    </source>
</evidence>
<organism evidence="16 17">
    <name type="scientific">miscellaneous Crenarchaeota group-1 archaeon SG8-32-1</name>
    <dbReference type="NCBI Taxonomy" id="1685124"/>
    <lineage>
        <taxon>Archaea</taxon>
        <taxon>Candidatus Bathyarchaeota</taxon>
        <taxon>MCG-1</taxon>
    </lineage>
</organism>
<proteinExistence type="predicted"/>
<evidence type="ECO:0000256" key="5">
    <source>
        <dbReference type="ARBA" id="ARBA00022573"/>
    </source>
</evidence>
<keyword evidence="5" id="KW-0169">Cobalamin biosynthesis</keyword>
<keyword evidence="8" id="KW-0808">Transferase</keyword>
<evidence type="ECO:0000256" key="12">
    <source>
        <dbReference type="ARBA" id="ARBA00029440"/>
    </source>
</evidence>
<dbReference type="PANTHER" id="PTHR42885:SF1">
    <property type="entry name" value="THREONINE-PHOSPHATE DECARBOXYLASE"/>
    <property type="match status" value="1"/>
</dbReference>
<evidence type="ECO:0000256" key="4">
    <source>
        <dbReference type="ARBA" id="ARBA00012285"/>
    </source>
</evidence>
<evidence type="ECO:0000256" key="10">
    <source>
        <dbReference type="ARBA" id="ARBA00023102"/>
    </source>
</evidence>
<evidence type="ECO:0000256" key="6">
    <source>
        <dbReference type="ARBA" id="ARBA00022576"/>
    </source>
</evidence>
<comment type="function">
    <text evidence="2">Decarboxylates L-threonine-O-3-phosphate to yield (R)-1-amino-2-propanol O-2-phosphate, the precursor for the linkage between the nucleotide loop and the corrin ring in cobalamin.</text>
</comment>
<dbReference type="GO" id="GO:0030170">
    <property type="term" value="F:pyridoxal phosphate binding"/>
    <property type="evidence" value="ECO:0007669"/>
    <property type="project" value="InterPro"/>
</dbReference>
<dbReference type="InterPro" id="IPR005861">
    <property type="entry name" value="HisP_aminotrans"/>
</dbReference>
<dbReference type="InterPro" id="IPR015421">
    <property type="entry name" value="PyrdxlP-dep_Trfase_major"/>
</dbReference>
<evidence type="ECO:0000259" key="15">
    <source>
        <dbReference type="Pfam" id="PF00155"/>
    </source>
</evidence>
<evidence type="ECO:0000256" key="8">
    <source>
        <dbReference type="ARBA" id="ARBA00022679"/>
    </source>
</evidence>
<dbReference type="EC" id="4.1.1.81" evidence="4"/>
<dbReference type="GO" id="GO:0004400">
    <property type="term" value="F:histidinol-phosphate transaminase activity"/>
    <property type="evidence" value="ECO:0007669"/>
    <property type="project" value="InterPro"/>
</dbReference>
<dbReference type="InterPro" id="IPR015424">
    <property type="entry name" value="PyrdxlP-dep_Trfase"/>
</dbReference>
<evidence type="ECO:0000313" key="16">
    <source>
        <dbReference type="EMBL" id="KON31310.1"/>
    </source>
</evidence>
<evidence type="ECO:0000256" key="7">
    <source>
        <dbReference type="ARBA" id="ARBA00022605"/>
    </source>
</evidence>
<evidence type="ECO:0000256" key="3">
    <source>
        <dbReference type="ARBA" id="ARBA00004953"/>
    </source>
</evidence>
<dbReference type="InterPro" id="IPR005860">
    <property type="entry name" value="CobD"/>
</dbReference>
<dbReference type="Pfam" id="PF00155">
    <property type="entry name" value="Aminotran_1_2"/>
    <property type="match status" value="1"/>
</dbReference>
<dbReference type="InterPro" id="IPR015422">
    <property type="entry name" value="PyrdxlP-dep_Trfase_small"/>
</dbReference>
<dbReference type="CDD" id="cd00609">
    <property type="entry name" value="AAT_like"/>
    <property type="match status" value="1"/>
</dbReference>
<keyword evidence="10" id="KW-0368">Histidine biosynthesis</keyword>
<sequence length="379" mass="43371">MVDVSKLVKESLRTLTPYFHGGNVWEISEKYNIPVDQLIDFSISTNPLGAPETALESIRQNLNLVKHYPDPDPKWLLEALAKSAGVEPNNIILGNGSTELIYLFNEVFLENGYEAVIPIPSFSEYKAAIERFGGTMTFLKCDPEKNFQLNIQELEKTISKKTRIIFLCNPNSPTGALYEKSEILKIIKFAAERNIFVFLDEDYIDFVDDNKRYSMAEYVNEYKNLFVLRSLTKFFGLAGVRIGFGIGSSDLVTVLKNVMMPWSVNILAMFATVSAIEDTNFIKKSRILVSNSRKEMRELFKTVPWLKVYPSETNFLLIEIIRNGLTSTLIRESLAKKGFLIRDCKDFDGLNNRFFRVTVRHPEENKRLIQQIKSLGTQK</sequence>
<comment type="caution">
    <text evidence="16">The sequence shown here is derived from an EMBL/GenBank/DDBJ whole genome shotgun (WGS) entry which is preliminary data.</text>
</comment>
<dbReference type="InterPro" id="IPR004839">
    <property type="entry name" value="Aminotransferase_I/II_large"/>
</dbReference>
<evidence type="ECO:0000256" key="9">
    <source>
        <dbReference type="ARBA" id="ARBA00022898"/>
    </source>
</evidence>
<keyword evidence="6" id="KW-0032">Aminotransferase</keyword>
<dbReference type="UniPathway" id="UPA00148"/>
<dbReference type="GO" id="GO:0048472">
    <property type="term" value="F:threonine-phosphate decarboxylase activity"/>
    <property type="evidence" value="ECO:0007669"/>
    <property type="project" value="UniProtKB-EC"/>
</dbReference>
<dbReference type="PANTHER" id="PTHR42885">
    <property type="entry name" value="HISTIDINOL-PHOSPHATE AMINOTRANSFERASE-RELATED"/>
    <property type="match status" value="1"/>
</dbReference>
<comment type="pathway">
    <text evidence="12">Amino-acid biosynthesis.</text>
</comment>
<dbReference type="NCBIfam" id="TIGR01141">
    <property type="entry name" value="hisC"/>
    <property type="match status" value="1"/>
</dbReference>
<dbReference type="GO" id="GO:0000105">
    <property type="term" value="P:L-histidine biosynthetic process"/>
    <property type="evidence" value="ECO:0007669"/>
    <property type="project" value="UniProtKB-KW"/>
</dbReference>
<feature type="domain" description="Aminotransferase class I/classII large" evidence="15">
    <location>
        <begin position="38"/>
        <end position="372"/>
    </location>
</feature>
<reference evidence="16 17" key="1">
    <citation type="submission" date="2015-06" db="EMBL/GenBank/DDBJ databases">
        <title>New insights into the roles of widespread benthic archaea in carbon and nitrogen cycling.</title>
        <authorList>
            <person name="Lazar C.S."/>
            <person name="Baker B.J."/>
            <person name="Seitz K.W."/>
            <person name="Hyde A.S."/>
            <person name="Dick G.J."/>
            <person name="Hinrichs K.-U."/>
            <person name="Teske A.P."/>
        </authorList>
    </citation>
    <scope>NUCLEOTIDE SEQUENCE [LARGE SCALE GENOMIC DNA]</scope>
    <source>
        <strain evidence="16">SG8-32-1</strain>
    </source>
</reference>
<protein>
    <recommendedName>
        <fullName evidence="4">threonine-phosphate decarboxylase</fullName>
        <ecNumber evidence="4">4.1.1.81</ecNumber>
    </recommendedName>
    <alternativeName>
        <fullName evidence="13">L-threonine-O-3-phosphate decarboxylase</fullName>
    </alternativeName>
</protein>
<name>A0A0M0BSF3_9ARCH</name>
<dbReference type="GO" id="GO:0009236">
    <property type="term" value="P:cobalamin biosynthetic process"/>
    <property type="evidence" value="ECO:0007669"/>
    <property type="project" value="UniProtKB-UniPathway"/>
</dbReference>
<accession>A0A0M0BSF3</accession>
<dbReference type="SUPFAM" id="SSF53383">
    <property type="entry name" value="PLP-dependent transferases"/>
    <property type="match status" value="1"/>
</dbReference>
<evidence type="ECO:0000313" key="17">
    <source>
        <dbReference type="Proteomes" id="UP000037237"/>
    </source>
</evidence>
<dbReference type="EMBL" id="LFWU01000102">
    <property type="protein sequence ID" value="KON31310.1"/>
    <property type="molecule type" value="Genomic_DNA"/>
</dbReference>
<keyword evidence="9" id="KW-0663">Pyridoxal phosphate</keyword>